<dbReference type="AlphaFoldDB" id="X6N3X4"/>
<dbReference type="PRINTS" id="PR00449">
    <property type="entry name" value="RASTRNSFRMNG"/>
</dbReference>
<accession>X6N3X4</accession>
<dbReference type="SMART" id="SM00173">
    <property type="entry name" value="RAS"/>
    <property type="match status" value="1"/>
</dbReference>
<dbReference type="NCBIfam" id="TIGR00231">
    <property type="entry name" value="small_GTP"/>
    <property type="match status" value="1"/>
</dbReference>
<dbReference type="CDD" id="cd00154">
    <property type="entry name" value="Rab"/>
    <property type="match status" value="1"/>
</dbReference>
<gene>
    <name evidence="4" type="ORF">RFI_16232</name>
</gene>
<dbReference type="InterPro" id="IPR027417">
    <property type="entry name" value="P-loop_NTPase"/>
</dbReference>
<feature type="region of interest" description="Disordered" evidence="3">
    <location>
        <begin position="17"/>
        <end position="41"/>
    </location>
</feature>
<dbReference type="PANTHER" id="PTHR24070">
    <property type="entry name" value="RAS, DI-RAS, AND RHEB FAMILY MEMBERS OF SMALL GTPASE SUPERFAMILY"/>
    <property type="match status" value="1"/>
</dbReference>
<evidence type="ECO:0000256" key="1">
    <source>
        <dbReference type="ARBA" id="ARBA00022741"/>
    </source>
</evidence>
<keyword evidence="5" id="KW-1185">Reference proteome</keyword>
<keyword evidence="2" id="KW-0342">GTP-binding</keyword>
<evidence type="ECO:0008006" key="6">
    <source>
        <dbReference type="Google" id="ProtNLM"/>
    </source>
</evidence>
<name>X6N3X4_RETFI</name>
<reference evidence="4 5" key="1">
    <citation type="journal article" date="2013" name="Curr. Biol.">
        <title>The Genome of the Foraminiferan Reticulomyxa filosa.</title>
        <authorList>
            <person name="Glockner G."/>
            <person name="Hulsmann N."/>
            <person name="Schleicher M."/>
            <person name="Noegel A.A."/>
            <person name="Eichinger L."/>
            <person name="Gallinger C."/>
            <person name="Pawlowski J."/>
            <person name="Sierra R."/>
            <person name="Euteneuer U."/>
            <person name="Pillet L."/>
            <person name="Moustafa A."/>
            <person name="Platzer M."/>
            <person name="Groth M."/>
            <person name="Szafranski K."/>
            <person name="Schliwa M."/>
        </authorList>
    </citation>
    <scope>NUCLEOTIDE SEQUENCE [LARGE SCALE GENOMIC DNA]</scope>
</reference>
<dbReference type="Gene3D" id="3.40.50.300">
    <property type="entry name" value="P-loop containing nucleotide triphosphate hydrolases"/>
    <property type="match status" value="1"/>
</dbReference>
<keyword evidence="1" id="KW-0547">Nucleotide-binding</keyword>
<dbReference type="InterPro" id="IPR005225">
    <property type="entry name" value="Small_GTP-bd"/>
</dbReference>
<dbReference type="GO" id="GO:0016020">
    <property type="term" value="C:membrane"/>
    <property type="evidence" value="ECO:0007669"/>
    <property type="project" value="InterPro"/>
</dbReference>
<dbReference type="InterPro" id="IPR001806">
    <property type="entry name" value="Small_GTPase"/>
</dbReference>
<dbReference type="SUPFAM" id="SSF52540">
    <property type="entry name" value="P-loop containing nucleoside triphosphate hydrolases"/>
    <property type="match status" value="1"/>
</dbReference>
<dbReference type="Pfam" id="PF00071">
    <property type="entry name" value="Ras"/>
    <property type="match status" value="1"/>
</dbReference>
<dbReference type="SMART" id="SM00175">
    <property type="entry name" value="RAB"/>
    <property type="match status" value="1"/>
</dbReference>
<dbReference type="InterPro" id="IPR020849">
    <property type="entry name" value="Small_GTPase_Ras-type"/>
</dbReference>
<dbReference type="GO" id="GO:0003924">
    <property type="term" value="F:GTPase activity"/>
    <property type="evidence" value="ECO:0007669"/>
    <property type="project" value="InterPro"/>
</dbReference>
<dbReference type="PROSITE" id="PS51421">
    <property type="entry name" value="RAS"/>
    <property type="match status" value="1"/>
</dbReference>
<protein>
    <recommendedName>
        <fullName evidence="6">Ras family small GTPase</fullName>
    </recommendedName>
</protein>
<evidence type="ECO:0000313" key="5">
    <source>
        <dbReference type="Proteomes" id="UP000023152"/>
    </source>
</evidence>
<evidence type="ECO:0000313" key="4">
    <source>
        <dbReference type="EMBL" id="ETO20975.1"/>
    </source>
</evidence>
<dbReference type="GO" id="GO:0007165">
    <property type="term" value="P:signal transduction"/>
    <property type="evidence" value="ECO:0007669"/>
    <property type="project" value="InterPro"/>
</dbReference>
<dbReference type="PROSITE" id="PS51419">
    <property type="entry name" value="RAB"/>
    <property type="match status" value="1"/>
</dbReference>
<evidence type="ECO:0000256" key="3">
    <source>
        <dbReference type="SAM" id="MobiDB-lite"/>
    </source>
</evidence>
<feature type="compositionally biased region" description="Basic and acidic residues" evidence="3">
    <location>
        <begin position="17"/>
        <end position="40"/>
    </location>
</feature>
<evidence type="ECO:0000256" key="2">
    <source>
        <dbReference type="ARBA" id="ARBA00023134"/>
    </source>
</evidence>
<comment type="caution">
    <text evidence="4">The sequence shown here is derived from an EMBL/GenBank/DDBJ whole genome shotgun (WGS) entry which is preliminary data.</text>
</comment>
<organism evidence="4 5">
    <name type="scientific">Reticulomyxa filosa</name>
    <dbReference type="NCBI Taxonomy" id="46433"/>
    <lineage>
        <taxon>Eukaryota</taxon>
        <taxon>Sar</taxon>
        <taxon>Rhizaria</taxon>
        <taxon>Retaria</taxon>
        <taxon>Foraminifera</taxon>
        <taxon>Monothalamids</taxon>
        <taxon>Reticulomyxidae</taxon>
        <taxon>Reticulomyxa</taxon>
    </lineage>
</organism>
<proteinExistence type="predicted"/>
<dbReference type="EMBL" id="ASPP01012049">
    <property type="protein sequence ID" value="ETO20975.1"/>
    <property type="molecule type" value="Genomic_DNA"/>
</dbReference>
<sequence>MTKVSVLFSASAQNERDKIMGNHTSKKDVSKKEKRKRDFPQKLQKWSTGWAFTDKHRKAIEEGLSRHKLQDIVGIFLSILGEDDTFRTYYRLTCPKLCDTNNDNTISTDYYIPPDWIKLLHCLIKHIKQTRTSLQYIYIYTYTDKEKKGIKIVITGNGGFGKTSLLHRLVLDRFVEQYDPTIEDDFRKEIQLNNESSCLVQCTDTSGQEEYLPLTSQWPRPADCIIIVYDVCELSTPTETVTTYLRRLQFEKSVIIVAGTKADLRGSLSKYQNNYKSIVEFCKLNNLPYIETSAKDNVNVDFLFQYVIYHAWFNTLND</sequence>
<dbReference type="GO" id="GO:0005525">
    <property type="term" value="F:GTP binding"/>
    <property type="evidence" value="ECO:0007669"/>
    <property type="project" value="UniProtKB-KW"/>
</dbReference>
<dbReference type="SMART" id="SM00174">
    <property type="entry name" value="RHO"/>
    <property type="match status" value="1"/>
</dbReference>
<dbReference type="Proteomes" id="UP000023152">
    <property type="component" value="Unassembled WGS sequence"/>
</dbReference>